<accession>A0A238J8N2</accession>
<dbReference type="OrthoDB" id="9791851at2"/>
<proteinExistence type="predicted"/>
<dbReference type="Proteomes" id="UP000225972">
    <property type="component" value="Unassembled WGS sequence"/>
</dbReference>
<reference evidence="4" key="1">
    <citation type="submission" date="2017-05" db="EMBL/GenBank/DDBJ databases">
        <authorList>
            <person name="Rodrigo-Torres L."/>
            <person name="Arahal R. D."/>
            <person name="Lucena T."/>
        </authorList>
    </citation>
    <scope>NUCLEOTIDE SEQUENCE [LARGE SCALE GENOMIC DNA]</scope>
    <source>
        <strain evidence="4">CECT 8649</strain>
    </source>
</reference>
<evidence type="ECO:0000313" key="4">
    <source>
        <dbReference type="Proteomes" id="UP000225972"/>
    </source>
</evidence>
<feature type="transmembrane region" description="Helical" evidence="2">
    <location>
        <begin position="313"/>
        <end position="331"/>
    </location>
</feature>
<dbReference type="Pfam" id="PF06123">
    <property type="entry name" value="CreD"/>
    <property type="match status" value="1"/>
</dbReference>
<name>A0A238J8N2_9RHOB</name>
<dbReference type="AlphaFoldDB" id="A0A238J8N2"/>
<dbReference type="EMBL" id="FXXP01000001">
    <property type="protein sequence ID" value="SMX26745.1"/>
    <property type="molecule type" value="Genomic_DNA"/>
</dbReference>
<dbReference type="PANTHER" id="PTHR30092">
    <property type="entry name" value="INNER MEMBRANE PROTEIN CRED"/>
    <property type="match status" value="1"/>
</dbReference>
<dbReference type="GO" id="GO:0005886">
    <property type="term" value="C:plasma membrane"/>
    <property type="evidence" value="ECO:0007669"/>
    <property type="project" value="TreeGrafter"/>
</dbReference>
<keyword evidence="2" id="KW-0472">Membrane</keyword>
<feature type="transmembrane region" description="Helical" evidence="2">
    <location>
        <begin position="396"/>
        <end position="414"/>
    </location>
</feature>
<evidence type="ECO:0000256" key="2">
    <source>
        <dbReference type="SAM" id="Phobius"/>
    </source>
</evidence>
<dbReference type="NCBIfam" id="NF008712">
    <property type="entry name" value="PRK11715.1-1"/>
    <property type="match status" value="1"/>
</dbReference>
<sequence length="487" mass="52685">MLKSAGRRFIVVGILVLLMFIPLMFAGEVIQSRKNYSQGTIRDVGMEWGGQQVLVGPVMVIPVEKEIVQISTRPKLDPVTGVVMSDAETGKELMERYEEVVIRRSESVYLLPGDFEVDLSTKSQMRARGIFQVPVYQAEAGMVFDFDVSGAETVIGPKETLLWDQAEIVMEVSNNRALRGAAEMTRGGEVLELAPLSGASGFKALLGDPRAGQGYELKLGFNGAQKLFIAPVGRDSKVTMTSDWPHPSFGGAFLPDAREISEEGFSAKWSIPHLARPLPQIGREDPISAARRSSGFGVNFIEPNDFYQKAYRAANYGILFIALTFLTILLIERGSGKPVHAVQYILVGLTQSVFVLLMVAYAEQIGFAAAYALSAGAVIGLLTLFGFIALKLGARALVLGAMLVVVYAVLYLILNSADYALMAGSTLAFAAIALTMWATRNEDWFGPEKEPRPGMFQRMFGAAPRPAVPTPPAAPAAMRGNPGPDPS</sequence>
<protein>
    <submittedName>
        <fullName evidence="3">Inner membrane protein CreD</fullName>
    </submittedName>
</protein>
<dbReference type="PANTHER" id="PTHR30092:SF0">
    <property type="entry name" value="INNER MEMBRANE PROTEIN CRED"/>
    <property type="match status" value="1"/>
</dbReference>
<feature type="region of interest" description="Disordered" evidence="1">
    <location>
        <begin position="464"/>
        <end position="487"/>
    </location>
</feature>
<feature type="transmembrane region" description="Helical" evidence="2">
    <location>
        <begin position="343"/>
        <end position="362"/>
    </location>
</feature>
<evidence type="ECO:0000256" key="1">
    <source>
        <dbReference type="SAM" id="MobiDB-lite"/>
    </source>
</evidence>
<dbReference type="PIRSF" id="PIRSF004548">
    <property type="entry name" value="CreD"/>
    <property type="match status" value="1"/>
</dbReference>
<dbReference type="InterPro" id="IPR010364">
    <property type="entry name" value="Uncharacterised_IM_CreD"/>
</dbReference>
<keyword evidence="2" id="KW-0812">Transmembrane</keyword>
<keyword evidence="4" id="KW-1185">Reference proteome</keyword>
<dbReference type="RefSeq" id="WP_099242796.1">
    <property type="nucleotide sequence ID" value="NZ_FXXP01000001.1"/>
</dbReference>
<feature type="transmembrane region" description="Helical" evidence="2">
    <location>
        <begin position="368"/>
        <end position="389"/>
    </location>
</feature>
<evidence type="ECO:0000313" key="3">
    <source>
        <dbReference type="EMBL" id="SMX26745.1"/>
    </source>
</evidence>
<keyword evidence="2" id="KW-1133">Transmembrane helix</keyword>
<gene>
    <name evidence="3" type="primary">creD</name>
    <name evidence="3" type="ORF">TRP8649_00830</name>
</gene>
<organism evidence="3 4">
    <name type="scientific">Pelagimonas phthalicica</name>
    <dbReference type="NCBI Taxonomy" id="1037362"/>
    <lineage>
        <taxon>Bacteria</taxon>
        <taxon>Pseudomonadati</taxon>
        <taxon>Pseudomonadota</taxon>
        <taxon>Alphaproteobacteria</taxon>
        <taxon>Rhodobacterales</taxon>
        <taxon>Roseobacteraceae</taxon>
        <taxon>Pelagimonas</taxon>
    </lineage>
</organism>
<feature type="transmembrane region" description="Helical" evidence="2">
    <location>
        <begin position="420"/>
        <end position="439"/>
    </location>
</feature>